<evidence type="ECO:0000256" key="3">
    <source>
        <dbReference type="ARBA" id="ARBA00022989"/>
    </source>
</evidence>
<protein>
    <recommendedName>
        <fullName evidence="6">O-antigen ligase-related domain-containing protein</fullName>
    </recommendedName>
</protein>
<feature type="transmembrane region" description="Helical" evidence="5">
    <location>
        <begin position="245"/>
        <end position="263"/>
    </location>
</feature>
<feature type="transmembrane region" description="Helical" evidence="5">
    <location>
        <begin position="98"/>
        <end position="120"/>
    </location>
</feature>
<gene>
    <name evidence="7" type="ORF">CCS01_25310</name>
</gene>
<feature type="domain" description="O-antigen ligase-related" evidence="6">
    <location>
        <begin position="209"/>
        <end position="361"/>
    </location>
</feature>
<proteinExistence type="predicted"/>
<comment type="subcellular location">
    <subcellularLocation>
        <location evidence="1">Membrane</location>
        <topology evidence="1">Multi-pass membrane protein</topology>
    </subcellularLocation>
</comment>
<dbReference type="Pfam" id="PF04932">
    <property type="entry name" value="Wzy_C"/>
    <property type="match status" value="1"/>
</dbReference>
<organism evidence="7 8">
    <name type="scientific">Rhodopila globiformis</name>
    <name type="common">Rhodopseudomonas globiformis</name>
    <dbReference type="NCBI Taxonomy" id="1071"/>
    <lineage>
        <taxon>Bacteria</taxon>
        <taxon>Pseudomonadati</taxon>
        <taxon>Pseudomonadota</taxon>
        <taxon>Alphaproteobacteria</taxon>
        <taxon>Acetobacterales</taxon>
        <taxon>Acetobacteraceae</taxon>
        <taxon>Rhodopila</taxon>
    </lineage>
</organism>
<evidence type="ECO:0000256" key="2">
    <source>
        <dbReference type="ARBA" id="ARBA00022692"/>
    </source>
</evidence>
<feature type="transmembrane region" description="Helical" evidence="5">
    <location>
        <begin position="45"/>
        <end position="62"/>
    </location>
</feature>
<keyword evidence="4 5" id="KW-0472">Membrane</keyword>
<dbReference type="EMBL" id="NHRY01000249">
    <property type="protein sequence ID" value="PPQ28109.1"/>
    <property type="molecule type" value="Genomic_DNA"/>
</dbReference>
<keyword evidence="3 5" id="KW-1133">Transmembrane helix</keyword>
<name>A0A2S6N0I7_RHOGL</name>
<dbReference type="InterPro" id="IPR051533">
    <property type="entry name" value="WaaL-like"/>
</dbReference>
<feature type="transmembrane region" description="Helical" evidence="5">
    <location>
        <begin position="199"/>
        <end position="216"/>
    </location>
</feature>
<evidence type="ECO:0000313" key="7">
    <source>
        <dbReference type="EMBL" id="PPQ28109.1"/>
    </source>
</evidence>
<feature type="transmembrane region" description="Helical" evidence="5">
    <location>
        <begin position="74"/>
        <end position="92"/>
    </location>
</feature>
<evidence type="ECO:0000256" key="4">
    <source>
        <dbReference type="ARBA" id="ARBA00023136"/>
    </source>
</evidence>
<feature type="transmembrane region" description="Helical" evidence="5">
    <location>
        <begin position="344"/>
        <end position="369"/>
    </location>
</feature>
<keyword evidence="8" id="KW-1185">Reference proteome</keyword>
<dbReference type="PANTHER" id="PTHR37422">
    <property type="entry name" value="TEICHURONIC ACID BIOSYNTHESIS PROTEIN TUAE"/>
    <property type="match status" value="1"/>
</dbReference>
<comment type="caution">
    <text evidence="7">The sequence shown here is derived from an EMBL/GenBank/DDBJ whole genome shotgun (WGS) entry which is preliminary data.</text>
</comment>
<evidence type="ECO:0000259" key="6">
    <source>
        <dbReference type="Pfam" id="PF04932"/>
    </source>
</evidence>
<feature type="transmembrane region" description="Helical" evidence="5">
    <location>
        <begin position="21"/>
        <end position="39"/>
    </location>
</feature>
<dbReference type="RefSeq" id="WP_104521605.1">
    <property type="nucleotide sequence ID" value="NZ_NHRY01000249.1"/>
</dbReference>
<sequence length="414" mass="45415">MPVLTRNRHLAVTLRDEAAGERWLFAVAAGATLLLPFALLWARAIGDVALSAITILFLIRSVSRRDATWLRAPWTRLALLVWGWMLLCTLLVGNAAAIVQAVVALRFFLLVAALETWVLAGERMRRWLWYAVLAGASWIVVEVWQQYLLGTNVFGYPRWLDGSLSGPFRGPTAGPNLIWLLFPAFLPLSLMLLKRADRLSRVAGAAVPVIAAATMILIGQRMPTLLMALGMCVSALLFRRVRLPVALALVIGAGVLALLPEISPPTFAKLVVHFTVQMEHFWSTQYGMLLGRAVTMIQAHPWIGLGWDGYRDHCMEPQYLAGVAWLPVRNPASPLGCSIHPHNYWLQVGTSGGVPGLVLFAALVGVWLWRMGTGGAGFRGNDRQAALLVIMVVMMWPIASATSLFTVPNAGWAF</sequence>
<feature type="transmembrane region" description="Helical" evidence="5">
    <location>
        <begin position="385"/>
        <end position="407"/>
    </location>
</feature>
<evidence type="ECO:0000313" key="8">
    <source>
        <dbReference type="Proteomes" id="UP000239724"/>
    </source>
</evidence>
<feature type="transmembrane region" description="Helical" evidence="5">
    <location>
        <begin position="127"/>
        <end position="147"/>
    </location>
</feature>
<evidence type="ECO:0000256" key="1">
    <source>
        <dbReference type="ARBA" id="ARBA00004141"/>
    </source>
</evidence>
<accession>A0A2S6N0I7</accession>
<feature type="transmembrane region" description="Helical" evidence="5">
    <location>
        <begin position="173"/>
        <end position="192"/>
    </location>
</feature>
<dbReference type="GO" id="GO:0016020">
    <property type="term" value="C:membrane"/>
    <property type="evidence" value="ECO:0007669"/>
    <property type="project" value="UniProtKB-SubCell"/>
</dbReference>
<feature type="non-terminal residue" evidence="7">
    <location>
        <position position="414"/>
    </location>
</feature>
<dbReference type="OrthoDB" id="5801261at2"/>
<dbReference type="Proteomes" id="UP000239724">
    <property type="component" value="Unassembled WGS sequence"/>
</dbReference>
<reference evidence="7 8" key="1">
    <citation type="journal article" date="2018" name="Arch. Microbiol.">
        <title>New insights into the metabolic potential of the phototrophic purple bacterium Rhodopila globiformis DSM 161(T) from its draft genome sequence and evidence for a vanadium-dependent nitrogenase.</title>
        <authorList>
            <person name="Imhoff J.F."/>
            <person name="Rahn T."/>
            <person name="Kunzel S."/>
            <person name="Neulinger S.C."/>
        </authorList>
    </citation>
    <scope>NUCLEOTIDE SEQUENCE [LARGE SCALE GENOMIC DNA]</scope>
    <source>
        <strain evidence="7 8">DSM 161</strain>
    </source>
</reference>
<feature type="transmembrane region" description="Helical" evidence="5">
    <location>
        <begin position="222"/>
        <end position="238"/>
    </location>
</feature>
<dbReference type="AlphaFoldDB" id="A0A2S6N0I7"/>
<dbReference type="InterPro" id="IPR007016">
    <property type="entry name" value="O-antigen_ligase-rel_domated"/>
</dbReference>
<keyword evidence="2 5" id="KW-0812">Transmembrane</keyword>
<dbReference type="PANTHER" id="PTHR37422:SF21">
    <property type="entry name" value="EXOQ-LIKE PROTEIN"/>
    <property type="match status" value="1"/>
</dbReference>
<evidence type="ECO:0000256" key="5">
    <source>
        <dbReference type="SAM" id="Phobius"/>
    </source>
</evidence>